<evidence type="ECO:0000256" key="1">
    <source>
        <dbReference type="SAM" id="Phobius"/>
    </source>
</evidence>
<protein>
    <submittedName>
        <fullName evidence="2">Uncharacterized protein</fullName>
    </submittedName>
</protein>
<gene>
    <name evidence="2" type="ORF">EF294_03380</name>
</gene>
<accession>A0A3N4H369</accession>
<comment type="caution">
    <text evidence="2">The sequence shown here is derived from an EMBL/GenBank/DDBJ whole genome shotgun (WGS) entry which is preliminary data.</text>
</comment>
<reference evidence="2 3" key="1">
    <citation type="submission" date="2018-11" db="EMBL/GenBank/DDBJ databases">
        <title>Draft genome sequence of Gordonia sp. RS15-1S isolated from rice stems.</title>
        <authorList>
            <person name="Muangham S."/>
        </authorList>
    </citation>
    <scope>NUCLEOTIDE SEQUENCE [LARGE SCALE GENOMIC DNA]</scope>
    <source>
        <strain evidence="2 3">RS15-1S</strain>
    </source>
</reference>
<keyword evidence="1" id="KW-0812">Transmembrane</keyword>
<feature type="transmembrane region" description="Helical" evidence="1">
    <location>
        <begin position="40"/>
        <end position="61"/>
    </location>
</feature>
<keyword evidence="1" id="KW-1133">Transmembrane helix</keyword>
<evidence type="ECO:0000313" key="2">
    <source>
        <dbReference type="EMBL" id="RPA65791.1"/>
    </source>
</evidence>
<proteinExistence type="predicted"/>
<dbReference type="AlphaFoldDB" id="A0A3N4H369"/>
<organism evidence="2 3">
    <name type="scientific">Gordonia oryzae</name>
    <dbReference type="NCBI Taxonomy" id="2487349"/>
    <lineage>
        <taxon>Bacteria</taxon>
        <taxon>Bacillati</taxon>
        <taxon>Actinomycetota</taxon>
        <taxon>Actinomycetes</taxon>
        <taxon>Mycobacteriales</taxon>
        <taxon>Gordoniaceae</taxon>
        <taxon>Gordonia</taxon>
    </lineage>
</organism>
<name>A0A3N4H369_9ACTN</name>
<keyword evidence="1" id="KW-0472">Membrane</keyword>
<keyword evidence="3" id="KW-1185">Reference proteome</keyword>
<sequence length="71" mass="7513">MSAEARAEKTAILTGAILGVVAILLPLAIGVVALSRGGGWLTYCAVYLVVVSSIDIFRYCVRGVSSDSRRR</sequence>
<dbReference type="Proteomes" id="UP000267536">
    <property type="component" value="Unassembled WGS sequence"/>
</dbReference>
<dbReference type="EMBL" id="RKMH01000002">
    <property type="protein sequence ID" value="RPA65791.1"/>
    <property type="molecule type" value="Genomic_DNA"/>
</dbReference>
<feature type="transmembrane region" description="Helical" evidence="1">
    <location>
        <begin position="12"/>
        <end position="34"/>
    </location>
</feature>
<evidence type="ECO:0000313" key="3">
    <source>
        <dbReference type="Proteomes" id="UP000267536"/>
    </source>
</evidence>